<dbReference type="EMBL" id="JASPKZ010003837">
    <property type="protein sequence ID" value="KAJ9592388.1"/>
    <property type="molecule type" value="Genomic_DNA"/>
</dbReference>
<sequence>MASTKPKLRIITYMCPSHPVELYELIMQYLEEEIGCYASLIYESRASGPLTDREDPFTEDTVDLGFMTASAYVKLLDGKHPYVELLPVAAVYNHPKNNEGEKGYFSDIIIHVDGKKHVKEFLDLRGCRWAYSSEDSLSGSSVILKTLKELGENASFFGNTLRSGSHLSSVHMVLTKQAEAAAVDANTLAYNKKYLQDGGKDIVVLDSIGPLPPYPVVVNSRLDGKLKKELEEALLKMPHTRLWGSRLKKFGILKFVSNSDEAYEKEREIKEAIKGTSVGPRYY</sequence>
<dbReference type="Pfam" id="PF12974">
    <property type="entry name" value="Phosphonate-bd"/>
    <property type="match status" value="1"/>
</dbReference>
<name>A0AAD8A6L8_DIPPU</name>
<dbReference type="SUPFAM" id="SSF53850">
    <property type="entry name" value="Periplasmic binding protein-like II"/>
    <property type="match status" value="1"/>
</dbReference>
<accession>A0AAD8A6L8</accession>
<dbReference type="PANTHER" id="PTHR35841">
    <property type="entry name" value="PHOSPHONATES-BINDING PERIPLASMIC PROTEIN"/>
    <property type="match status" value="1"/>
</dbReference>
<proteinExistence type="predicted"/>
<gene>
    <name evidence="1" type="ORF">L9F63_015956</name>
</gene>
<evidence type="ECO:0000313" key="1">
    <source>
        <dbReference type="EMBL" id="KAJ9592388.1"/>
    </source>
</evidence>
<dbReference type="AlphaFoldDB" id="A0AAD8A6L8"/>
<dbReference type="Proteomes" id="UP001233999">
    <property type="component" value="Unassembled WGS sequence"/>
</dbReference>
<organism evidence="1 2">
    <name type="scientific">Diploptera punctata</name>
    <name type="common">Pacific beetle cockroach</name>
    <dbReference type="NCBI Taxonomy" id="6984"/>
    <lineage>
        <taxon>Eukaryota</taxon>
        <taxon>Metazoa</taxon>
        <taxon>Ecdysozoa</taxon>
        <taxon>Arthropoda</taxon>
        <taxon>Hexapoda</taxon>
        <taxon>Insecta</taxon>
        <taxon>Pterygota</taxon>
        <taxon>Neoptera</taxon>
        <taxon>Polyneoptera</taxon>
        <taxon>Dictyoptera</taxon>
        <taxon>Blattodea</taxon>
        <taxon>Blaberoidea</taxon>
        <taxon>Blaberidae</taxon>
        <taxon>Diplopterinae</taxon>
        <taxon>Diploptera</taxon>
    </lineage>
</organism>
<evidence type="ECO:0000313" key="2">
    <source>
        <dbReference type="Proteomes" id="UP001233999"/>
    </source>
</evidence>
<dbReference type="Gene3D" id="3.40.190.10">
    <property type="entry name" value="Periplasmic binding protein-like II"/>
    <property type="match status" value="2"/>
</dbReference>
<reference evidence="1" key="1">
    <citation type="journal article" date="2023" name="IScience">
        <title>Live-bearing cockroach genome reveals convergent evolutionary mechanisms linked to viviparity in insects and beyond.</title>
        <authorList>
            <person name="Fouks B."/>
            <person name="Harrison M.C."/>
            <person name="Mikhailova A.A."/>
            <person name="Marchal E."/>
            <person name="English S."/>
            <person name="Carruthers M."/>
            <person name="Jennings E.C."/>
            <person name="Chiamaka E.L."/>
            <person name="Frigard R.A."/>
            <person name="Pippel M."/>
            <person name="Attardo G.M."/>
            <person name="Benoit J.B."/>
            <person name="Bornberg-Bauer E."/>
            <person name="Tobe S.S."/>
        </authorList>
    </citation>
    <scope>NUCLEOTIDE SEQUENCE</scope>
    <source>
        <strain evidence="1">Stay&amp;Tobe</strain>
    </source>
</reference>
<reference evidence="1" key="2">
    <citation type="submission" date="2023-05" db="EMBL/GenBank/DDBJ databases">
        <authorList>
            <person name="Fouks B."/>
        </authorList>
    </citation>
    <scope>NUCLEOTIDE SEQUENCE</scope>
    <source>
        <strain evidence="1">Stay&amp;Tobe</strain>
        <tissue evidence="1">Testes</tissue>
    </source>
</reference>
<keyword evidence="2" id="KW-1185">Reference proteome</keyword>
<dbReference type="PANTHER" id="PTHR35841:SF1">
    <property type="entry name" value="PHOSPHONATES-BINDING PERIPLASMIC PROTEIN"/>
    <property type="match status" value="1"/>
</dbReference>
<comment type="caution">
    <text evidence="1">The sequence shown here is derived from an EMBL/GenBank/DDBJ whole genome shotgun (WGS) entry which is preliminary data.</text>
</comment>
<protein>
    <submittedName>
        <fullName evidence="1">Uncharacterized protein</fullName>
    </submittedName>
</protein>